<dbReference type="Pfam" id="PF16844">
    <property type="entry name" value="DIMCO_N"/>
    <property type="match status" value="1"/>
</dbReference>
<dbReference type="OrthoDB" id="9797941at2"/>
<evidence type="ECO:0000259" key="4">
    <source>
        <dbReference type="Pfam" id="PF16844"/>
    </source>
</evidence>
<sequence>MDTTISPPAALRIAMVSKSLPSIELKALLGLLIQHVGSPVTEHKLQMISPKSFRVIVNALDNSLSRKEVTSALAVLTNQDVGSFDAPQIPKEPPIPGPKLRVAMTSNQGEMLNGHFGSSLRVLVYEVNATSYQLVDVLPVDSELKGERRTEILIGNIADCQILFTLSIGGPAAAKVTRAYIHPVKKKVAVEAKEVLTELSQVIGNEPPPWIKKALIKE</sequence>
<dbReference type="InterPro" id="IPR036105">
    <property type="entry name" value="DiNase_FeMo-co_biosyn_sf"/>
</dbReference>
<dbReference type="InterPro" id="IPR034169">
    <property type="entry name" value="NifX-like"/>
</dbReference>
<gene>
    <name evidence="5" type="ORF">SAMN04488244_102261</name>
</gene>
<comment type="similarity">
    <text evidence="1">Belongs to the NifX/NifY family.</text>
</comment>
<evidence type="ECO:0000313" key="6">
    <source>
        <dbReference type="Proteomes" id="UP000236721"/>
    </source>
</evidence>
<protein>
    <submittedName>
        <fullName evidence="5">Nitrogen fixation protein NifX</fullName>
    </submittedName>
</protein>
<dbReference type="Proteomes" id="UP000236721">
    <property type="component" value="Unassembled WGS sequence"/>
</dbReference>
<dbReference type="InterPro" id="IPR003731">
    <property type="entry name" value="Di-Nase_FeMo-co_biosynth"/>
</dbReference>
<accession>A0A1H5TH91</accession>
<feature type="domain" description="Dinitrogenase iron-molybdenum cofactor N-terminal" evidence="4">
    <location>
        <begin position="6"/>
        <end position="76"/>
    </location>
</feature>
<reference evidence="6" key="1">
    <citation type="submission" date="2016-10" db="EMBL/GenBank/DDBJ databases">
        <authorList>
            <person name="Varghese N."/>
            <person name="Submissions S."/>
        </authorList>
    </citation>
    <scope>NUCLEOTIDE SEQUENCE [LARGE SCALE GENOMIC DNA]</scope>
    <source>
        <strain evidence="6">CGMCC 1.7062</strain>
    </source>
</reference>
<feature type="domain" description="Dinitrogenase iron-molybdenum cofactor biosynthesis" evidence="3">
    <location>
        <begin position="109"/>
        <end position="200"/>
    </location>
</feature>
<evidence type="ECO:0000259" key="3">
    <source>
        <dbReference type="Pfam" id="PF02579"/>
    </source>
</evidence>
<dbReference type="InterPro" id="IPR031763">
    <property type="entry name" value="NafY_N"/>
</dbReference>
<evidence type="ECO:0000313" key="5">
    <source>
        <dbReference type="EMBL" id="SEF62195.1"/>
    </source>
</evidence>
<dbReference type="Gene3D" id="3.30.420.130">
    <property type="entry name" value="Dinitrogenase iron-molybdenum cofactor biosynthesis domain"/>
    <property type="match status" value="1"/>
</dbReference>
<evidence type="ECO:0000256" key="1">
    <source>
        <dbReference type="ARBA" id="ARBA00010285"/>
    </source>
</evidence>
<dbReference type="Gene3D" id="1.10.150.590">
    <property type="entry name" value="Dinitrogenase iron-molybdenum cofactor, N-terminal"/>
    <property type="match status" value="1"/>
</dbReference>
<organism evidence="5 6">
    <name type="scientific">Vibrio hangzhouensis</name>
    <dbReference type="NCBI Taxonomy" id="462991"/>
    <lineage>
        <taxon>Bacteria</taxon>
        <taxon>Pseudomonadati</taxon>
        <taxon>Pseudomonadota</taxon>
        <taxon>Gammaproteobacteria</taxon>
        <taxon>Vibrionales</taxon>
        <taxon>Vibrionaceae</taxon>
        <taxon>Vibrio</taxon>
    </lineage>
</organism>
<keyword evidence="6" id="KW-1185">Reference proteome</keyword>
<dbReference type="Pfam" id="PF02579">
    <property type="entry name" value="Nitro_FeMo-Co"/>
    <property type="match status" value="1"/>
</dbReference>
<dbReference type="RefSeq" id="WP_103878863.1">
    <property type="nucleotide sequence ID" value="NZ_FNVG01000002.1"/>
</dbReference>
<evidence type="ECO:0000256" key="2">
    <source>
        <dbReference type="ARBA" id="ARBA00023231"/>
    </source>
</evidence>
<dbReference type="InterPro" id="IPR038127">
    <property type="entry name" value="NafY_N_sf"/>
</dbReference>
<proteinExistence type="inferred from homology"/>
<dbReference type="CDD" id="cd00853">
    <property type="entry name" value="NifX"/>
    <property type="match status" value="1"/>
</dbReference>
<dbReference type="EMBL" id="FNVG01000002">
    <property type="protein sequence ID" value="SEF62195.1"/>
    <property type="molecule type" value="Genomic_DNA"/>
</dbReference>
<dbReference type="SUPFAM" id="SSF53146">
    <property type="entry name" value="Nitrogenase accessory factor-like"/>
    <property type="match status" value="1"/>
</dbReference>
<name>A0A1H5TH91_9VIBR</name>
<keyword evidence="2" id="KW-0535">Nitrogen fixation</keyword>
<dbReference type="AlphaFoldDB" id="A0A1H5TH91"/>